<evidence type="ECO:0000256" key="3">
    <source>
        <dbReference type="ARBA" id="ARBA00022597"/>
    </source>
</evidence>
<dbReference type="InterPro" id="IPR017871">
    <property type="entry name" value="ABC_transporter-like_CS"/>
</dbReference>
<organism evidence="10 11">
    <name type="scientific">Fodinisporobacter ferrooxydans</name>
    <dbReference type="NCBI Taxonomy" id="2901836"/>
    <lineage>
        <taxon>Bacteria</taxon>
        <taxon>Bacillati</taxon>
        <taxon>Bacillota</taxon>
        <taxon>Bacilli</taxon>
        <taxon>Bacillales</taxon>
        <taxon>Alicyclobacillaceae</taxon>
        <taxon>Fodinisporobacter</taxon>
    </lineage>
</organism>
<reference evidence="10" key="1">
    <citation type="submission" date="2021-12" db="EMBL/GenBank/DDBJ databases">
        <title>Alicyclobacillaceae gen. nov., sp. nov., isolated from chalcocite enrichment system.</title>
        <authorList>
            <person name="Jiang Z."/>
        </authorList>
    </citation>
    <scope>NUCLEOTIDE SEQUENCE</scope>
    <source>
        <strain evidence="10">MYW30-H2</strain>
    </source>
</reference>
<keyword evidence="6 10" id="KW-0067">ATP-binding</keyword>
<evidence type="ECO:0000256" key="8">
    <source>
        <dbReference type="ARBA" id="ARBA00023136"/>
    </source>
</evidence>
<dbReference type="InterPro" id="IPR003593">
    <property type="entry name" value="AAA+_ATPase"/>
</dbReference>
<evidence type="ECO:0000256" key="6">
    <source>
        <dbReference type="ARBA" id="ARBA00022840"/>
    </source>
</evidence>
<dbReference type="InterPro" id="IPR003439">
    <property type="entry name" value="ABC_transporter-like_ATP-bd"/>
</dbReference>
<keyword evidence="2" id="KW-1003">Cell membrane</keyword>
<dbReference type="PANTHER" id="PTHR43790">
    <property type="entry name" value="CARBOHYDRATE TRANSPORT ATP-BINDING PROTEIN MG119-RELATED"/>
    <property type="match status" value="1"/>
</dbReference>
<dbReference type="EMBL" id="CP089291">
    <property type="protein sequence ID" value="UOF88650.1"/>
    <property type="molecule type" value="Genomic_DNA"/>
</dbReference>
<evidence type="ECO:0000256" key="2">
    <source>
        <dbReference type="ARBA" id="ARBA00022475"/>
    </source>
</evidence>
<keyword evidence="5" id="KW-0547">Nucleotide-binding</keyword>
<evidence type="ECO:0000313" key="10">
    <source>
        <dbReference type="EMBL" id="UOF88650.1"/>
    </source>
</evidence>
<keyword evidence="8" id="KW-0472">Membrane</keyword>
<evidence type="ECO:0000256" key="7">
    <source>
        <dbReference type="ARBA" id="ARBA00022967"/>
    </source>
</evidence>
<dbReference type="PROSITE" id="PS50893">
    <property type="entry name" value="ABC_TRANSPORTER_2"/>
    <property type="match status" value="2"/>
</dbReference>
<keyword evidence="7" id="KW-1278">Translocase</keyword>
<keyword evidence="4" id="KW-0677">Repeat</keyword>
<proteinExistence type="predicted"/>
<keyword evidence="1" id="KW-0813">Transport</keyword>
<sequence length="502" mass="55473">MSGILQLEHINKSFSGVSVLKNMRLTIVPGEVHALLGENGAGKSTLMKILTGVYVADTGTIAIDGQPIEMRSIHDARNYGIEMIHQEISLFPSLSIAENLLIGHESLFSQGGFINRRKLREKTKEILARLTLGKSPDTLVSDLSVGEQQLVEIAKALLMDVRYLIMDEPTAALTDRETERLFEIIRSLKSSGVGIIYISHRMEELFAIVDTVTVLRDGEYIDTLRIKETTEDVLVSLMVGRSVTERYPKEIGNVGDEVLRLKEVSSRYVDGISLHIRAGEIVGIGGLMGSGRTEIARIIFGMDPLTKGELIWKGHVHTFHHPIDAIEKGVAFATEDRKQQGLILGASIRENLALPTLEKRSQLGFVKTQAEKSLVQSMITKLKIKAHSMEQAAGRLSGGNQQKVVLAKWLATEPSLFILDEPTRGIDVGAKQEIYRLMNQIAAEGNAILLISSDLPELLGMSDRVYVMREHTIAGELNRNEFDQDLFMKLATGGDTRDKSLV</sequence>
<dbReference type="CDD" id="cd03215">
    <property type="entry name" value="ABC_Carb_Monos_II"/>
    <property type="match status" value="1"/>
</dbReference>
<evidence type="ECO:0000256" key="4">
    <source>
        <dbReference type="ARBA" id="ARBA00022737"/>
    </source>
</evidence>
<dbReference type="PROSITE" id="PS00211">
    <property type="entry name" value="ABC_TRANSPORTER_1"/>
    <property type="match status" value="2"/>
</dbReference>
<accession>A0ABY4CLD6</accession>
<evidence type="ECO:0000256" key="5">
    <source>
        <dbReference type="ARBA" id="ARBA00022741"/>
    </source>
</evidence>
<dbReference type="SUPFAM" id="SSF52540">
    <property type="entry name" value="P-loop containing nucleoside triphosphate hydrolases"/>
    <property type="match status" value="2"/>
</dbReference>
<dbReference type="GO" id="GO:0005524">
    <property type="term" value="F:ATP binding"/>
    <property type="evidence" value="ECO:0007669"/>
    <property type="project" value="UniProtKB-KW"/>
</dbReference>
<dbReference type="Gene3D" id="3.40.50.300">
    <property type="entry name" value="P-loop containing nucleotide triphosphate hydrolases"/>
    <property type="match status" value="2"/>
</dbReference>
<dbReference type="CDD" id="cd03216">
    <property type="entry name" value="ABC_Carb_Monos_I"/>
    <property type="match status" value="1"/>
</dbReference>
<name>A0ABY4CLD6_9BACL</name>
<evidence type="ECO:0000259" key="9">
    <source>
        <dbReference type="PROSITE" id="PS50893"/>
    </source>
</evidence>
<dbReference type="Proteomes" id="UP000830167">
    <property type="component" value="Chromosome"/>
</dbReference>
<keyword evidence="11" id="KW-1185">Reference proteome</keyword>
<dbReference type="SMART" id="SM00382">
    <property type="entry name" value="AAA"/>
    <property type="match status" value="2"/>
</dbReference>
<dbReference type="Pfam" id="PF00005">
    <property type="entry name" value="ABC_tran"/>
    <property type="match status" value="2"/>
</dbReference>
<feature type="domain" description="ABC transporter" evidence="9">
    <location>
        <begin position="5"/>
        <end position="242"/>
    </location>
</feature>
<keyword evidence="3" id="KW-0762">Sugar transport</keyword>
<evidence type="ECO:0000313" key="11">
    <source>
        <dbReference type="Proteomes" id="UP000830167"/>
    </source>
</evidence>
<gene>
    <name evidence="10" type="ORF">LSG31_11860</name>
</gene>
<evidence type="ECO:0000256" key="1">
    <source>
        <dbReference type="ARBA" id="ARBA00022448"/>
    </source>
</evidence>
<dbReference type="PANTHER" id="PTHR43790:SF3">
    <property type="entry name" value="D-ALLOSE IMPORT ATP-BINDING PROTEIN ALSA-RELATED"/>
    <property type="match status" value="1"/>
</dbReference>
<protein>
    <submittedName>
        <fullName evidence="10">Sugar ABC transporter ATP-binding protein</fullName>
    </submittedName>
</protein>
<feature type="domain" description="ABC transporter" evidence="9">
    <location>
        <begin position="254"/>
        <end position="495"/>
    </location>
</feature>
<dbReference type="InterPro" id="IPR027417">
    <property type="entry name" value="P-loop_NTPase"/>
</dbReference>
<dbReference type="RefSeq" id="WP_347435326.1">
    <property type="nucleotide sequence ID" value="NZ_CP089291.1"/>
</dbReference>
<dbReference type="InterPro" id="IPR050107">
    <property type="entry name" value="ABC_carbohydrate_import_ATPase"/>
</dbReference>